<name>A0A7G6VZL4_9SPHN</name>
<organism evidence="3 4">
    <name type="scientific">Croceicoccus marinus</name>
    <dbReference type="NCBI Taxonomy" id="450378"/>
    <lineage>
        <taxon>Bacteria</taxon>
        <taxon>Pseudomonadati</taxon>
        <taxon>Pseudomonadota</taxon>
        <taxon>Alphaproteobacteria</taxon>
        <taxon>Sphingomonadales</taxon>
        <taxon>Erythrobacteraceae</taxon>
        <taxon>Croceicoccus</taxon>
    </lineage>
</organism>
<sequence length="735" mass="80078">MGVRKHVIGNRFNSIAVGALFTVVIGFGSFLLFIVQPMVARMALPRLGGAPAVWNSAMIVFQFLLLGGYAYAHVIGRLAFRRQVVIHAVLLSLAALTLPIAPVTNWAPPGWETLWVPFLFIAMIGPVFLLLSSQASLLQCWYAAVSGAGNPYRLYAASNLGSFAGLLVYPFLVEPNMGLSRQSDAWSAGFLILIVLVILAAATRWRFVGKADGLRKDSTRTDTEARAPIGRARILTWLALSAVPAGLMMSTTTLLTTDLMAMPLLWVIPLGLYLLSFSVAFSDRGDWVRILEFYAPILLLLVGGLAMISGGQSNPAIALAMVALLFVLAVVLHGRLYALRPDPRQLTSFYLIVSLGGALGGVFTALIAPLLFDWIYEHAMLLLAAALLIRRKSYLSVLGERWNVFARPGWVLVALSGAFVLAIALAIAVARGYGAAIIVLASLLILLGALLSGRRAAFTLVFLLLMLGHGGFATLELSLEGRRERSYFGVYSVSEARSGEMLQLTHGTTMHGKQWQAAGRRKEPTAYYGRTAGIGMALSLADSDARVGIVGLGAGTLACYRKPGQRWSFYEIDPLVVRFSQEGTFTFVEQCAPDARIVIGDARLNLTDEQPGNLDILAIDAFTSDAIPLHLLTQEAFAIYRKALADDGLLLIHISNRFFDLAPMIAALGENDWHGMMREDFDGLPEGLTASDWIVLAPSRDRLEQLRLYSAHWQPLPPPSRERWSDDYASLLSLF</sequence>
<dbReference type="PANTHER" id="PTHR43317">
    <property type="entry name" value="THERMOSPERMINE SYNTHASE ACAULIS5"/>
    <property type="match status" value="1"/>
</dbReference>
<evidence type="ECO:0000313" key="3">
    <source>
        <dbReference type="EMBL" id="QNE07179.1"/>
    </source>
</evidence>
<proteinExistence type="predicted"/>
<evidence type="ECO:0000256" key="2">
    <source>
        <dbReference type="SAM" id="Phobius"/>
    </source>
</evidence>
<evidence type="ECO:0000313" key="4">
    <source>
        <dbReference type="Proteomes" id="UP000515297"/>
    </source>
</evidence>
<feature type="transmembrane region" description="Helical" evidence="2">
    <location>
        <begin position="234"/>
        <end position="255"/>
    </location>
</feature>
<feature type="transmembrane region" description="Helical" evidence="2">
    <location>
        <begin position="433"/>
        <end position="451"/>
    </location>
</feature>
<evidence type="ECO:0000256" key="1">
    <source>
        <dbReference type="ARBA" id="ARBA00023115"/>
    </source>
</evidence>
<feature type="transmembrane region" description="Helical" evidence="2">
    <location>
        <begin position="293"/>
        <end position="310"/>
    </location>
</feature>
<feature type="transmembrane region" description="Helical" evidence="2">
    <location>
        <begin position="84"/>
        <end position="102"/>
    </location>
</feature>
<dbReference type="EMBL" id="CP060053">
    <property type="protein sequence ID" value="QNE07179.1"/>
    <property type="molecule type" value="Genomic_DNA"/>
</dbReference>
<dbReference type="Gene3D" id="3.40.50.150">
    <property type="entry name" value="Vaccinia Virus protein VP39"/>
    <property type="match status" value="1"/>
</dbReference>
<dbReference type="PANTHER" id="PTHR43317:SF1">
    <property type="entry name" value="THERMOSPERMINE SYNTHASE ACAULIS5"/>
    <property type="match status" value="1"/>
</dbReference>
<keyword evidence="2" id="KW-0812">Transmembrane</keyword>
<accession>A0A7G6VZL4</accession>
<dbReference type="InterPro" id="IPR036259">
    <property type="entry name" value="MFS_trans_sf"/>
</dbReference>
<feature type="transmembrane region" description="Helical" evidence="2">
    <location>
        <begin position="12"/>
        <end position="34"/>
    </location>
</feature>
<geneLocation type="plasmid" evidence="3 4">
    <name>plas1</name>
</geneLocation>
<reference evidence="3 4" key="1">
    <citation type="submission" date="2020-08" db="EMBL/GenBank/DDBJ databases">
        <authorList>
            <person name="Liu G."/>
            <person name="Sun C."/>
        </authorList>
    </citation>
    <scope>NUCLEOTIDE SEQUENCE [LARGE SCALE GENOMIC DNA]</scope>
    <source>
        <strain evidence="3 4">OT19</strain>
        <plasmid evidence="3 4">plas1</plasmid>
    </source>
</reference>
<feature type="transmembrane region" description="Helical" evidence="2">
    <location>
        <begin position="458"/>
        <end position="479"/>
    </location>
</feature>
<keyword evidence="1" id="KW-0620">Polyamine biosynthesis</keyword>
<dbReference type="InterPro" id="IPR029063">
    <property type="entry name" value="SAM-dependent_MTases_sf"/>
</dbReference>
<dbReference type="GO" id="GO:0006596">
    <property type="term" value="P:polyamine biosynthetic process"/>
    <property type="evidence" value="ECO:0007669"/>
    <property type="project" value="UniProtKB-KW"/>
</dbReference>
<dbReference type="SUPFAM" id="SSF53335">
    <property type="entry name" value="S-adenosyl-L-methionine-dependent methyltransferases"/>
    <property type="match status" value="1"/>
</dbReference>
<feature type="transmembrane region" description="Helical" evidence="2">
    <location>
        <begin position="316"/>
        <end position="337"/>
    </location>
</feature>
<feature type="transmembrane region" description="Helical" evidence="2">
    <location>
        <begin position="54"/>
        <end position="72"/>
    </location>
</feature>
<protein>
    <submittedName>
        <fullName evidence="3">Fused MFS/spermidine synthase</fullName>
    </submittedName>
</protein>
<dbReference type="NCBIfam" id="NF037959">
    <property type="entry name" value="MFS_SpdSyn"/>
    <property type="match status" value="1"/>
</dbReference>
<feature type="transmembrane region" description="Helical" evidence="2">
    <location>
        <begin position="152"/>
        <end position="173"/>
    </location>
</feature>
<dbReference type="AlphaFoldDB" id="A0A7G6VZL4"/>
<feature type="transmembrane region" description="Helical" evidence="2">
    <location>
        <begin position="261"/>
        <end position="281"/>
    </location>
</feature>
<gene>
    <name evidence="3" type="ORF">H4O24_19410</name>
</gene>
<dbReference type="RefSeq" id="WP_185885924.1">
    <property type="nucleotide sequence ID" value="NZ_CP060053.1"/>
</dbReference>
<feature type="transmembrane region" description="Helical" evidence="2">
    <location>
        <begin position="349"/>
        <end position="368"/>
    </location>
</feature>
<feature type="transmembrane region" description="Helical" evidence="2">
    <location>
        <begin position="114"/>
        <end position="131"/>
    </location>
</feature>
<dbReference type="Proteomes" id="UP000515297">
    <property type="component" value="Plasmid plas1"/>
</dbReference>
<dbReference type="Gene3D" id="1.20.1250.20">
    <property type="entry name" value="MFS general substrate transporter like domains"/>
    <property type="match status" value="1"/>
</dbReference>
<keyword evidence="3" id="KW-0614">Plasmid</keyword>
<keyword evidence="2" id="KW-0472">Membrane</keyword>
<feature type="transmembrane region" description="Helical" evidence="2">
    <location>
        <begin position="185"/>
        <end position="207"/>
    </location>
</feature>
<feature type="transmembrane region" description="Helical" evidence="2">
    <location>
        <begin position="374"/>
        <end position="389"/>
    </location>
</feature>
<keyword evidence="2" id="KW-1133">Transmembrane helix</keyword>
<feature type="transmembrane region" description="Helical" evidence="2">
    <location>
        <begin position="409"/>
        <end position="427"/>
    </location>
</feature>